<feature type="region of interest" description="Disordered" evidence="1">
    <location>
        <begin position="1"/>
        <end position="47"/>
    </location>
</feature>
<proteinExistence type="predicted"/>
<keyword evidence="3" id="KW-1185">Reference proteome</keyword>
<name>A0A4U5NUM8_STECR</name>
<organism evidence="2 3">
    <name type="scientific">Steinernema carpocapsae</name>
    <name type="common">Entomopathogenic nematode</name>
    <dbReference type="NCBI Taxonomy" id="34508"/>
    <lineage>
        <taxon>Eukaryota</taxon>
        <taxon>Metazoa</taxon>
        <taxon>Ecdysozoa</taxon>
        <taxon>Nematoda</taxon>
        <taxon>Chromadorea</taxon>
        <taxon>Rhabditida</taxon>
        <taxon>Tylenchina</taxon>
        <taxon>Panagrolaimomorpha</taxon>
        <taxon>Strongyloidoidea</taxon>
        <taxon>Steinernematidae</taxon>
        <taxon>Steinernema</taxon>
    </lineage>
</organism>
<reference evidence="2 3" key="1">
    <citation type="journal article" date="2015" name="Genome Biol.">
        <title>Comparative genomics of Steinernema reveals deeply conserved gene regulatory networks.</title>
        <authorList>
            <person name="Dillman A.R."/>
            <person name="Macchietto M."/>
            <person name="Porter C.F."/>
            <person name="Rogers A."/>
            <person name="Williams B."/>
            <person name="Antoshechkin I."/>
            <person name="Lee M.M."/>
            <person name="Goodwin Z."/>
            <person name="Lu X."/>
            <person name="Lewis E.E."/>
            <person name="Goodrich-Blair H."/>
            <person name="Stock S.P."/>
            <person name="Adams B.J."/>
            <person name="Sternberg P.W."/>
            <person name="Mortazavi A."/>
        </authorList>
    </citation>
    <scope>NUCLEOTIDE SEQUENCE [LARGE SCALE GENOMIC DNA]</scope>
    <source>
        <strain evidence="2 3">ALL</strain>
    </source>
</reference>
<evidence type="ECO:0000313" key="2">
    <source>
        <dbReference type="EMBL" id="TKR86873.1"/>
    </source>
</evidence>
<evidence type="ECO:0000256" key="1">
    <source>
        <dbReference type="SAM" id="MobiDB-lite"/>
    </source>
</evidence>
<comment type="caution">
    <text evidence="2">The sequence shown here is derived from an EMBL/GenBank/DDBJ whole genome shotgun (WGS) entry which is preliminary data.</text>
</comment>
<evidence type="ECO:0000313" key="3">
    <source>
        <dbReference type="Proteomes" id="UP000298663"/>
    </source>
</evidence>
<dbReference type="Proteomes" id="UP000298663">
    <property type="component" value="Unassembled WGS sequence"/>
</dbReference>
<reference evidence="2 3" key="2">
    <citation type="journal article" date="2019" name="G3 (Bethesda)">
        <title>Hybrid Assembly of the Genome of the Entomopathogenic Nematode Steinernema carpocapsae Identifies the X-Chromosome.</title>
        <authorList>
            <person name="Serra L."/>
            <person name="Macchietto M."/>
            <person name="Macias-Munoz A."/>
            <person name="McGill C.J."/>
            <person name="Rodriguez I.M."/>
            <person name="Rodriguez B."/>
            <person name="Murad R."/>
            <person name="Mortazavi A."/>
        </authorList>
    </citation>
    <scope>NUCLEOTIDE SEQUENCE [LARGE SCALE GENOMIC DNA]</scope>
    <source>
        <strain evidence="2 3">ALL</strain>
    </source>
</reference>
<dbReference type="EMBL" id="AZBU02000003">
    <property type="protein sequence ID" value="TKR86873.1"/>
    <property type="molecule type" value="Genomic_DNA"/>
</dbReference>
<sequence length="282" mass="32278">MLVNNATEEEMMRGEGTLVEQKKFGNSALRSGGRDSPGLKKRRAKEEGTSAGMCAVGISTIKESVVDAVLGKQWIPRDGRAGYCSPDRECLYCARERRNAVCRFGGRGDRIGTKRRRKRVLRCENDLWWMFADTPADKESGEREVLGPLGQKVHNVGRWNNRAEIRPRTTQATTKRDIGELSERQTEERDMDTVEVQIVKKTQNAHEGDEEIRVYWAAYERYVPEVCFGRMRKAKRIREGLKAPTVRESDKKTDSGYIRFEDDCQVTSDWESENPREIRVGV</sequence>
<accession>A0A4U5NUM8</accession>
<feature type="region of interest" description="Disordered" evidence="1">
    <location>
        <begin position="169"/>
        <end position="190"/>
    </location>
</feature>
<feature type="compositionally biased region" description="Basic and acidic residues" evidence="1">
    <location>
        <begin position="174"/>
        <end position="190"/>
    </location>
</feature>
<protein>
    <submittedName>
        <fullName evidence="2">Uncharacterized protein</fullName>
    </submittedName>
</protein>
<dbReference type="AlphaFoldDB" id="A0A4U5NUM8"/>
<gene>
    <name evidence="2" type="ORF">L596_011380</name>
</gene>